<keyword evidence="3" id="KW-0663">Pyridoxal phosphate</keyword>
<keyword evidence="8" id="KW-1185">Reference proteome</keyword>
<dbReference type="OrthoDB" id="10261951at2759"/>
<feature type="domain" description="Aromatic amino acid beta-eliminating lyase/threonine aldolase" evidence="6">
    <location>
        <begin position="1"/>
        <end position="245"/>
    </location>
</feature>
<dbReference type="GO" id="GO:0006545">
    <property type="term" value="P:glycine biosynthetic process"/>
    <property type="evidence" value="ECO:0007669"/>
    <property type="project" value="TreeGrafter"/>
</dbReference>
<dbReference type="Gene3D" id="3.40.640.10">
    <property type="entry name" value="Type I PLP-dependent aspartate aminotransferase-like (Major domain)"/>
    <property type="match status" value="1"/>
</dbReference>
<dbReference type="PANTHER" id="PTHR48097:SF9">
    <property type="entry name" value="L-THREONINE ALDOLASE"/>
    <property type="match status" value="1"/>
</dbReference>
<dbReference type="InterPro" id="IPR015422">
    <property type="entry name" value="PyrdxlP-dep_Trfase_small"/>
</dbReference>
<dbReference type="GO" id="GO:0008732">
    <property type="term" value="F:L-allo-threonine aldolase activity"/>
    <property type="evidence" value="ECO:0007669"/>
    <property type="project" value="TreeGrafter"/>
</dbReference>
<feature type="non-terminal residue" evidence="7">
    <location>
        <position position="313"/>
    </location>
</feature>
<proteinExistence type="inferred from homology"/>
<dbReference type="PIRSF" id="PIRSF017617">
    <property type="entry name" value="Thr_aldolase"/>
    <property type="match status" value="1"/>
</dbReference>
<dbReference type="GO" id="GO:0006567">
    <property type="term" value="P:L-threonine catabolic process"/>
    <property type="evidence" value="ECO:0007669"/>
    <property type="project" value="TreeGrafter"/>
</dbReference>
<dbReference type="Proteomes" id="UP000288716">
    <property type="component" value="Unassembled WGS sequence"/>
</dbReference>
<dbReference type="InterPro" id="IPR015421">
    <property type="entry name" value="PyrdxlP-dep_Trfase_major"/>
</dbReference>
<dbReference type="GO" id="GO:0005829">
    <property type="term" value="C:cytosol"/>
    <property type="evidence" value="ECO:0007669"/>
    <property type="project" value="TreeGrafter"/>
</dbReference>
<dbReference type="AlphaFoldDB" id="A0A443S7M7"/>
<reference evidence="7 8" key="1">
    <citation type="journal article" date="2018" name="Gigascience">
        <title>Genomes of trombidid mites reveal novel predicted allergens and laterally-transferred genes associated with secondary metabolism.</title>
        <authorList>
            <person name="Dong X."/>
            <person name="Chaisiri K."/>
            <person name="Xia D."/>
            <person name="Armstrong S.D."/>
            <person name="Fang Y."/>
            <person name="Donnelly M.J."/>
            <person name="Kadowaki T."/>
            <person name="McGarry J.W."/>
            <person name="Darby A.C."/>
            <person name="Makepeace B.L."/>
        </authorList>
    </citation>
    <scope>NUCLEOTIDE SEQUENCE [LARGE SCALE GENOMIC DNA]</scope>
    <source>
        <strain evidence="7">UoL-UT</strain>
    </source>
</reference>
<comment type="similarity">
    <text evidence="2">Belongs to the threonine aldolase family.</text>
</comment>
<evidence type="ECO:0000256" key="1">
    <source>
        <dbReference type="ARBA" id="ARBA00001933"/>
    </source>
</evidence>
<dbReference type="InterPro" id="IPR023603">
    <property type="entry name" value="Low_specificity_L-TA-like"/>
</dbReference>
<feature type="modified residue" description="N6-(pyridoxal phosphate)lysine" evidence="5">
    <location>
        <position position="157"/>
    </location>
</feature>
<evidence type="ECO:0000259" key="6">
    <source>
        <dbReference type="Pfam" id="PF01212"/>
    </source>
</evidence>
<accession>A0A443S7M7</accession>
<dbReference type="PANTHER" id="PTHR48097">
    <property type="entry name" value="L-THREONINE ALDOLASE-RELATED"/>
    <property type="match status" value="1"/>
</dbReference>
<organism evidence="7 8">
    <name type="scientific">Leptotrombidium deliense</name>
    <dbReference type="NCBI Taxonomy" id="299467"/>
    <lineage>
        <taxon>Eukaryota</taxon>
        <taxon>Metazoa</taxon>
        <taxon>Ecdysozoa</taxon>
        <taxon>Arthropoda</taxon>
        <taxon>Chelicerata</taxon>
        <taxon>Arachnida</taxon>
        <taxon>Acari</taxon>
        <taxon>Acariformes</taxon>
        <taxon>Trombidiformes</taxon>
        <taxon>Prostigmata</taxon>
        <taxon>Anystina</taxon>
        <taxon>Parasitengona</taxon>
        <taxon>Trombiculoidea</taxon>
        <taxon>Trombiculidae</taxon>
        <taxon>Leptotrombidium</taxon>
    </lineage>
</organism>
<evidence type="ECO:0000313" key="7">
    <source>
        <dbReference type="EMBL" id="RWS23540.1"/>
    </source>
</evidence>
<dbReference type="VEuPathDB" id="VectorBase:LDEU008500"/>
<dbReference type="EMBL" id="NCKV01006282">
    <property type="protein sequence ID" value="RWS23540.1"/>
    <property type="molecule type" value="Genomic_DNA"/>
</dbReference>
<dbReference type="STRING" id="299467.A0A443S7M7"/>
<gene>
    <name evidence="7" type="ORF">B4U80_07101</name>
</gene>
<sequence>MFGKEAALYVPTGTMGNLAAIMAHCWNRGEEIIVGDLSHIHQFEQGGIAQLGHIHSRTVKNNEDGTFCLLELESKIRKKYEQHFPISTLVCIENTHNWCNGSPLDFDFISDVCRVSKSYNLKVHVDGARIFNASVKQQIPVAKLVENCDSISVCLSKGLCCPIGSLVIGEKQFIQRVHRCRKVLGGGMRQVGHMAATGIVALKTMVNRLADDHKHAEMIAKAFNSYGNGFVKIDPKLVKTNILFVETDPQVITAHQYTALLRQPSEINGEKVVIKANAISDSKFRVVTNANVSEDDVLVMVDKIKQINEKIAK</sequence>
<dbReference type="SUPFAM" id="SSF53383">
    <property type="entry name" value="PLP-dependent transferases"/>
    <property type="match status" value="1"/>
</dbReference>
<dbReference type="FunFam" id="3.40.640.10:FF:000030">
    <property type="entry name" value="Low-specificity L-threonine aldolase"/>
    <property type="match status" value="1"/>
</dbReference>
<evidence type="ECO:0000256" key="3">
    <source>
        <dbReference type="ARBA" id="ARBA00022898"/>
    </source>
</evidence>
<evidence type="ECO:0000256" key="2">
    <source>
        <dbReference type="ARBA" id="ARBA00006966"/>
    </source>
</evidence>
<comment type="cofactor">
    <cofactor evidence="1">
        <name>pyridoxal 5'-phosphate</name>
        <dbReference type="ChEBI" id="CHEBI:597326"/>
    </cofactor>
</comment>
<evidence type="ECO:0000256" key="5">
    <source>
        <dbReference type="PIRSR" id="PIRSR017617-1"/>
    </source>
</evidence>
<evidence type="ECO:0000256" key="4">
    <source>
        <dbReference type="ARBA" id="ARBA00023239"/>
    </source>
</evidence>
<dbReference type="Gene3D" id="3.90.1150.10">
    <property type="entry name" value="Aspartate Aminotransferase, domain 1"/>
    <property type="match status" value="1"/>
</dbReference>
<dbReference type="NCBIfam" id="NF041359">
    <property type="entry name" value="GntG_guanitoxin"/>
    <property type="match status" value="1"/>
</dbReference>
<dbReference type="Pfam" id="PF01212">
    <property type="entry name" value="Beta_elim_lyase"/>
    <property type="match status" value="1"/>
</dbReference>
<dbReference type="InterPro" id="IPR001597">
    <property type="entry name" value="ArAA_b-elim_lyase/Thr_aldolase"/>
</dbReference>
<keyword evidence="4" id="KW-0456">Lyase</keyword>
<dbReference type="InterPro" id="IPR015424">
    <property type="entry name" value="PyrdxlP-dep_Trfase"/>
</dbReference>
<protein>
    <submittedName>
        <fullName evidence="7">Putative low-specificity L-threonine aldolase 2-like protein</fullName>
    </submittedName>
</protein>
<name>A0A443S7M7_9ACAR</name>
<comment type="caution">
    <text evidence="7">The sequence shown here is derived from an EMBL/GenBank/DDBJ whole genome shotgun (WGS) entry which is preliminary data.</text>
</comment>
<evidence type="ECO:0000313" key="8">
    <source>
        <dbReference type="Proteomes" id="UP000288716"/>
    </source>
</evidence>